<gene>
    <name evidence="4" type="primary">glnB_3</name>
    <name evidence="4" type="ORF">I41_21660</name>
</gene>
<evidence type="ECO:0000313" key="5">
    <source>
        <dbReference type="Proteomes" id="UP000317909"/>
    </source>
</evidence>
<evidence type="ECO:0000256" key="3">
    <source>
        <dbReference type="PIRSR" id="PIRSR602187-50"/>
    </source>
</evidence>
<dbReference type="AlphaFoldDB" id="A0A517TX79"/>
<dbReference type="InterPro" id="IPR015867">
    <property type="entry name" value="N-reg_PII/ATP_PRibTrfase_C"/>
</dbReference>
<dbReference type="SUPFAM" id="SSF54913">
    <property type="entry name" value="GlnB-like"/>
    <property type="match status" value="1"/>
</dbReference>
<dbReference type="GO" id="GO:0005829">
    <property type="term" value="C:cytosol"/>
    <property type="evidence" value="ECO:0007669"/>
    <property type="project" value="TreeGrafter"/>
</dbReference>
<dbReference type="Pfam" id="PF00543">
    <property type="entry name" value="P-II"/>
    <property type="match status" value="1"/>
</dbReference>
<dbReference type="Gene3D" id="3.30.70.120">
    <property type="match status" value="1"/>
</dbReference>
<organism evidence="4 5">
    <name type="scientific">Lacipirellula limnantheis</name>
    <dbReference type="NCBI Taxonomy" id="2528024"/>
    <lineage>
        <taxon>Bacteria</taxon>
        <taxon>Pseudomonadati</taxon>
        <taxon>Planctomycetota</taxon>
        <taxon>Planctomycetia</taxon>
        <taxon>Pirellulales</taxon>
        <taxon>Lacipirellulaceae</taxon>
        <taxon>Lacipirellula</taxon>
    </lineage>
</organism>
<keyword evidence="5" id="KW-1185">Reference proteome</keyword>
<evidence type="ECO:0000256" key="1">
    <source>
        <dbReference type="ARBA" id="ARBA00022553"/>
    </source>
</evidence>
<dbReference type="PROSITE" id="PS00496">
    <property type="entry name" value="PII_GLNB_UMP"/>
    <property type="match status" value="1"/>
</dbReference>
<dbReference type="OrthoDB" id="9802729at2"/>
<dbReference type="RefSeq" id="WP_145432484.1">
    <property type="nucleotide sequence ID" value="NZ_CP036339.1"/>
</dbReference>
<dbReference type="InterPro" id="IPR011322">
    <property type="entry name" value="N-reg_PII-like_a/b"/>
</dbReference>
<proteinExistence type="predicted"/>
<feature type="modified residue" description="O-UMP-tyrosine" evidence="3">
    <location>
        <position position="51"/>
    </location>
</feature>
<dbReference type="EMBL" id="CP036339">
    <property type="protein sequence ID" value="QDT72979.1"/>
    <property type="molecule type" value="Genomic_DNA"/>
</dbReference>
<keyword evidence="1 3" id="KW-0597">Phosphoprotein</keyword>
<dbReference type="GO" id="GO:0030234">
    <property type="term" value="F:enzyme regulator activity"/>
    <property type="evidence" value="ECO:0007669"/>
    <property type="project" value="InterPro"/>
</dbReference>
<dbReference type="PANTHER" id="PTHR30115:SF18">
    <property type="entry name" value="NITROGEN REGULATORY PROTEIN P-II"/>
    <property type="match status" value="1"/>
</dbReference>
<dbReference type="PROSITE" id="PS51343">
    <property type="entry name" value="PII_GLNB_DOM"/>
    <property type="match status" value="1"/>
</dbReference>
<dbReference type="KEGG" id="llh:I41_21660"/>
<dbReference type="GO" id="GO:0006808">
    <property type="term" value="P:regulation of nitrogen utilization"/>
    <property type="evidence" value="ECO:0007669"/>
    <property type="project" value="InterPro"/>
</dbReference>
<evidence type="ECO:0000256" key="2">
    <source>
        <dbReference type="ARBA" id="ARBA00022741"/>
    </source>
</evidence>
<accession>A0A517TX79</accession>
<dbReference type="SMART" id="SM00938">
    <property type="entry name" value="P-II"/>
    <property type="match status" value="1"/>
</dbReference>
<keyword evidence="2" id="KW-0547">Nucleotide-binding</keyword>
<evidence type="ECO:0000313" key="4">
    <source>
        <dbReference type="EMBL" id="QDT72979.1"/>
    </source>
</evidence>
<dbReference type="InterPro" id="IPR002187">
    <property type="entry name" value="N-reg_PII"/>
</dbReference>
<name>A0A517TX79_9BACT</name>
<reference evidence="4 5" key="1">
    <citation type="submission" date="2019-02" db="EMBL/GenBank/DDBJ databases">
        <title>Deep-cultivation of Planctomycetes and their phenomic and genomic characterization uncovers novel biology.</title>
        <authorList>
            <person name="Wiegand S."/>
            <person name="Jogler M."/>
            <person name="Boedeker C."/>
            <person name="Pinto D."/>
            <person name="Vollmers J."/>
            <person name="Rivas-Marin E."/>
            <person name="Kohn T."/>
            <person name="Peeters S.H."/>
            <person name="Heuer A."/>
            <person name="Rast P."/>
            <person name="Oberbeckmann S."/>
            <person name="Bunk B."/>
            <person name="Jeske O."/>
            <person name="Meyerdierks A."/>
            <person name="Storesund J.E."/>
            <person name="Kallscheuer N."/>
            <person name="Luecker S."/>
            <person name="Lage O.M."/>
            <person name="Pohl T."/>
            <person name="Merkel B.J."/>
            <person name="Hornburger P."/>
            <person name="Mueller R.-W."/>
            <person name="Bruemmer F."/>
            <person name="Labrenz M."/>
            <person name="Spormann A.M."/>
            <person name="Op den Camp H."/>
            <person name="Overmann J."/>
            <person name="Amann R."/>
            <person name="Jetten M.S.M."/>
            <person name="Mascher T."/>
            <person name="Medema M.H."/>
            <person name="Devos D.P."/>
            <person name="Kaster A.-K."/>
            <person name="Ovreas L."/>
            <person name="Rohde M."/>
            <person name="Galperin M.Y."/>
            <person name="Jogler C."/>
        </authorList>
    </citation>
    <scope>NUCLEOTIDE SEQUENCE [LARGE SCALE GENOMIC DNA]</scope>
    <source>
        <strain evidence="4 5">I41</strain>
    </source>
</reference>
<sequence>MKLIIAIIQPPKLKAVQEALRRIGVSRLTVGDAMGFARQRGQDETYRGAEYKTNLLRKVALEIAVNDDFVEKTIECLEQVARTGGEGTIGDGKVFVLPMEEAIQVSDGARGPGAI</sequence>
<protein>
    <submittedName>
        <fullName evidence="4">Nitrogen regulatory protein P-II</fullName>
    </submittedName>
</protein>
<dbReference type="InterPro" id="IPR002332">
    <property type="entry name" value="N-reg_PII_urydylation_site"/>
</dbReference>
<dbReference type="PANTHER" id="PTHR30115">
    <property type="entry name" value="NITROGEN REGULATORY PROTEIN P-II"/>
    <property type="match status" value="1"/>
</dbReference>
<dbReference type="Proteomes" id="UP000317909">
    <property type="component" value="Chromosome"/>
</dbReference>
<dbReference type="PRINTS" id="PR00340">
    <property type="entry name" value="PIIGLNB"/>
</dbReference>
<dbReference type="GO" id="GO:0005524">
    <property type="term" value="F:ATP binding"/>
    <property type="evidence" value="ECO:0007669"/>
    <property type="project" value="TreeGrafter"/>
</dbReference>